<dbReference type="Proteomes" id="UP000007289">
    <property type="component" value="Chromosome"/>
</dbReference>
<accession>J2F428</accession>
<comment type="caution">
    <text evidence="1">The sequence shown here is derived from an EMBL/GenBank/DDBJ whole genome shotgun (WGS) entry which is preliminary data.</text>
</comment>
<name>J2F428_PSEFQ</name>
<evidence type="ECO:0000313" key="1">
    <source>
        <dbReference type="EMBL" id="EJL03773.1"/>
    </source>
</evidence>
<protein>
    <submittedName>
        <fullName evidence="1">Uncharacterized protein</fullName>
    </submittedName>
</protein>
<organism evidence="1">
    <name type="scientific">Pseudomonas fluorescens (strain Q2-87)</name>
    <dbReference type="NCBI Taxonomy" id="1038922"/>
    <lineage>
        <taxon>Bacteria</taxon>
        <taxon>Pseudomonadati</taxon>
        <taxon>Pseudomonadota</taxon>
        <taxon>Gammaproteobacteria</taxon>
        <taxon>Pseudomonadales</taxon>
        <taxon>Pseudomonadaceae</taxon>
        <taxon>Pseudomonas</taxon>
    </lineage>
</organism>
<dbReference type="HOGENOM" id="CLU_2651693_0_0_6"/>
<dbReference type="AlphaFoldDB" id="J2F428"/>
<dbReference type="PATRIC" id="fig|1038922.3.peg.2221"/>
<proteinExistence type="predicted"/>
<dbReference type="EMBL" id="AGBM01000001">
    <property type="protein sequence ID" value="EJL03773.1"/>
    <property type="molecule type" value="Genomic_DNA"/>
</dbReference>
<gene>
    <name evidence="1" type="ORF">PflQ2_3288</name>
</gene>
<sequence length="76" mass="8498">MHPEILAKRDKLPFSIQLEFASTSPGGQWDNSRGIADLNNGKVQYQSEVANLNTGIFLEFKGGIEAWFINEDKSLD</sequence>
<reference evidence="1" key="1">
    <citation type="journal article" date="2012" name="PLoS Genet.">
        <title>Comparative Genomics of Plant-Associated Pseudomonas spp.: Insights into Diversity and Inheritance of Traits Involved in Multitrophic Interactions.</title>
        <authorList>
            <person name="Loper J.E."/>
            <person name="Hassan K.A."/>
            <person name="Mavrodi D.V."/>
            <person name="Davis E.W.II."/>
            <person name="Lim C.K."/>
            <person name="Shaffer B.T."/>
            <person name="Elbourne L.D."/>
            <person name="Stockwell V.O."/>
            <person name="Hartney S.L."/>
            <person name="Breakwell K."/>
            <person name="Henkels M.D."/>
            <person name="Tetu S.G."/>
            <person name="Rangel L.I."/>
            <person name="Kidarsa T.A."/>
            <person name="Wilson N.L."/>
            <person name="van de Mortel J.E."/>
            <person name="Song C."/>
            <person name="Blumhagen R."/>
            <person name="Radune D."/>
            <person name="Hostetler J.B."/>
            <person name="Brinkac L.M."/>
            <person name="Durkin A.S."/>
            <person name="Kluepfel D.A."/>
            <person name="Wechter W.P."/>
            <person name="Anderson A.J."/>
            <person name="Kim Y.C."/>
            <person name="Pierson L.S.III."/>
            <person name="Pierson E.A."/>
            <person name="Lindow S.E."/>
            <person name="Kobayashi D.Y."/>
            <person name="Raaijmakers J.M."/>
            <person name="Weller D.M."/>
            <person name="Thomashow L.S."/>
            <person name="Allen A.E."/>
            <person name="Paulsen I.T."/>
        </authorList>
    </citation>
    <scope>NUCLEOTIDE SEQUENCE [LARGE SCALE GENOMIC DNA]</scope>
    <source>
        <strain evidence="1">Q2-87</strain>
    </source>
</reference>